<name>A0A8K0HPH3_9ROSA</name>
<feature type="compositionally biased region" description="Basic residues" evidence="1">
    <location>
        <begin position="110"/>
        <end position="120"/>
    </location>
</feature>
<sequence>MISSLAKAFGIKSSLPRCPRMRNWIISGMPKKKILEDIFAGRGFEVVGVMVPKVHEMPLVATVHHAVGQKPGDATPIVEDKQGVDLDADRVHSVHDKDETGTKKIDAVKRGRQHSRRHASTRQSSPIASPVSVTTLDAYHRHSPPAQCTSTEGNSVEDRLCAMEKKLSSMDSRLFAIDSRQSSIDSRLSSIGKKLDCLVKLLSSTYNTTVEDEDIGVGDVHRMGDQRIDHAANHIVAPVSISSSPIVESEHSVKVFTQMSDKKLVGGRRKRRAAHTIQSPYDSYGDCDSFDRQRADKYLEVFNSHILVLDNRLFQYMEARLDIFNENKSNYDFGEEMLEFLNGKEPMIKIKPCWEYD</sequence>
<feature type="region of interest" description="Disordered" evidence="1">
    <location>
        <begin position="94"/>
        <end position="130"/>
    </location>
</feature>
<keyword evidence="3" id="KW-1185">Reference proteome</keyword>
<accession>A0A8K0HPH3</accession>
<evidence type="ECO:0000313" key="3">
    <source>
        <dbReference type="Proteomes" id="UP000796880"/>
    </source>
</evidence>
<proteinExistence type="predicted"/>
<dbReference type="Proteomes" id="UP000796880">
    <property type="component" value="Unassembled WGS sequence"/>
</dbReference>
<reference evidence="2" key="1">
    <citation type="submission" date="2020-03" db="EMBL/GenBank/DDBJ databases">
        <title>A high-quality chromosome-level genome assembly of a woody plant with both climbing and erect habits, Rhamnella rubrinervis.</title>
        <authorList>
            <person name="Lu Z."/>
            <person name="Yang Y."/>
            <person name="Zhu X."/>
            <person name="Sun Y."/>
        </authorList>
    </citation>
    <scope>NUCLEOTIDE SEQUENCE</scope>
    <source>
        <strain evidence="2">BYM</strain>
        <tissue evidence="2">Leaf</tissue>
    </source>
</reference>
<evidence type="ECO:0000313" key="2">
    <source>
        <dbReference type="EMBL" id="KAF3455234.1"/>
    </source>
</evidence>
<dbReference type="AlphaFoldDB" id="A0A8K0HPH3"/>
<gene>
    <name evidence="2" type="ORF">FNV43_RR05682</name>
</gene>
<evidence type="ECO:0000256" key="1">
    <source>
        <dbReference type="SAM" id="MobiDB-lite"/>
    </source>
</evidence>
<protein>
    <submittedName>
        <fullName evidence="2">Uncharacterized protein</fullName>
    </submittedName>
</protein>
<dbReference type="EMBL" id="VOIH02000002">
    <property type="protein sequence ID" value="KAF3455234.1"/>
    <property type="molecule type" value="Genomic_DNA"/>
</dbReference>
<feature type="compositionally biased region" description="Polar residues" evidence="1">
    <location>
        <begin position="121"/>
        <end position="130"/>
    </location>
</feature>
<feature type="compositionally biased region" description="Basic and acidic residues" evidence="1">
    <location>
        <begin position="94"/>
        <end position="109"/>
    </location>
</feature>
<organism evidence="2 3">
    <name type="scientific">Rhamnella rubrinervis</name>
    <dbReference type="NCBI Taxonomy" id="2594499"/>
    <lineage>
        <taxon>Eukaryota</taxon>
        <taxon>Viridiplantae</taxon>
        <taxon>Streptophyta</taxon>
        <taxon>Embryophyta</taxon>
        <taxon>Tracheophyta</taxon>
        <taxon>Spermatophyta</taxon>
        <taxon>Magnoliopsida</taxon>
        <taxon>eudicotyledons</taxon>
        <taxon>Gunneridae</taxon>
        <taxon>Pentapetalae</taxon>
        <taxon>rosids</taxon>
        <taxon>fabids</taxon>
        <taxon>Rosales</taxon>
        <taxon>Rhamnaceae</taxon>
        <taxon>rhamnoid group</taxon>
        <taxon>Rhamneae</taxon>
        <taxon>Rhamnella</taxon>
    </lineage>
</organism>
<comment type="caution">
    <text evidence="2">The sequence shown here is derived from an EMBL/GenBank/DDBJ whole genome shotgun (WGS) entry which is preliminary data.</text>
</comment>